<protein>
    <submittedName>
        <fullName evidence="2">Uncharacterized protein</fullName>
    </submittedName>
</protein>
<evidence type="ECO:0000313" key="3">
    <source>
        <dbReference type="Proteomes" id="UP000494111"/>
    </source>
</evidence>
<evidence type="ECO:0000256" key="1">
    <source>
        <dbReference type="SAM" id="Phobius"/>
    </source>
</evidence>
<accession>A0A6S6ZB05</accession>
<feature type="transmembrane region" description="Helical" evidence="1">
    <location>
        <begin position="80"/>
        <end position="96"/>
    </location>
</feature>
<dbReference type="AlphaFoldDB" id="A0A6S6ZB05"/>
<dbReference type="EMBL" id="CADIJO010000003">
    <property type="protein sequence ID" value="CAB3669242.1"/>
    <property type="molecule type" value="Genomic_DNA"/>
</dbReference>
<organism evidence="2 3">
    <name type="scientific">Achromobacter deleyi</name>
    <dbReference type="NCBI Taxonomy" id="1353891"/>
    <lineage>
        <taxon>Bacteria</taxon>
        <taxon>Pseudomonadati</taxon>
        <taxon>Pseudomonadota</taxon>
        <taxon>Betaproteobacteria</taxon>
        <taxon>Burkholderiales</taxon>
        <taxon>Alcaligenaceae</taxon>
        <taxon>Achromobacter</taxon>
    </lineage>
</organism>
<keyword evidence="1" id="KW-0472">Membrane</keyword>
<keyword evidence="1" id="KW-1133">Transmembrane helix</keyword>
<evidence type="ECO:0000313" key="2">
    <source>
        <dbReference type="EMBL" id="CAB3669242.1"/>
    </source>
</evidence>
<reference evidence="2 3" key="1">
    <citation type="submission" date="2020-04" db="EMBL/GenBank/DDBJ databases">
        <authorList>
            <person name="De Canck E."/>
        </authorList>
    </citation>
    <scope>NUCLEOTIDE SEQUENCE [LARGE SCALE GENOMIC DNA]</scope>
    <source>
        <strain evidence="2 3">LMG 3458</strain>
    </source>
</reference>
<gene>
    <name evidence="2" type="ORF">LMG3458_00996</name>
</gene>
<proteinExistence type="predicted"/>
<name>A0A6S6ZB05_9BURK</name>
<feature type="transmembrane region" description="Helical" evidence="1">
    <location>
        <begin position="116"/>
        <end position="134"/>
    </location>
</feature>
<feature type="transmembrane region" description="Helical" evidence="1">
    <location>
        <begin position="50"/>
        <end position="68"/>
    </location>
</feature>
<keyword evidence="1" id="KW-0812">Transmembrane</keyword>
<sequence length="157" mass="16661">MFKLFSQLCDALLLAAAAALFGACLTAKLQTGSYGLAIPDAPYLYERSDFFLDASFAGLAAWLALVVAERFTPLGRSASGRAAAGMGATLLAIYLGPPAPIVFGNTWARWEPTFELFLAQWDIALPLAVAVVAARQGIRKLASVIYPRSTRSSSSTV</sequence>
<dbReference type="PROSITE" id="PS51257">
    <property type="entry name" value="PROKAR_LIPOPROTEIN"/>
    <property type="match status" value="1"/>
</dbReference>
<dbReference type="RefSeq" id="WP_175191819.1">
    <property type="nucleotide sequence ID" value="NZ_CADIJO010000003.1"/>
</dbReference>
<dbReference type="Proteomes" id="UP000494111">
    <property type="component" value="Unassembled WGS sequence"/>
</dbReference>